<dbReference type="PANTHER" id="PTHR43280">
    <property type="entry name" value="ARAC-FAMILY TRANSCRIPTIONAL REGULATOR"/>
    <property type="match status" value="1"/>
</dbReference>
<keyword evidence="1" id="KW-0805">Transcription regulation</keyword>
<dbReference type="Gene3D" id="1.10.10.60">
    <property type="entry name" value="Homeodomain-like"/>
    <property type="match status" value="2"/>
</dbReference>
<evidence type="ECO:0000259" key="4">
    <source>
        <dbReference type="PROSITE" id="PS01124"/>
    </source>
</evidence>
<dbReference type="RefSeq" id="WP_102758319.1">
    <property type="nucleotide sequence ID" value="NZ_CP025791.1"/>
</dbReference>
<evidence type="ECO:0000256" key="1">
    <source>
        <dbReference type="ARBA" id="ARBA00023015"/>
    </source>
</evidence>
<dbReference type="OrthoDB" id="1410704at2"/>
<dbReference type="Pfam" id="PF07883">
    <property type="entry name" value="Cupin_2"/>
    <property type="match status" value="1"/>
</dbReference>
<dbReference type="InterPro" id="IPR013096">
    <property type="entry name" value="Cupin_2"/>
</dbReference>
<evidence type="ECO:0000313" key="6">
    <source>
        <dbReference type="Proteomes" id="UP000235826"/>
    </source>
</evidence>
<dbReference type="AlphaFoldDB" id="A0A2K9PYP9"/>
<name>A0A2K9PYP9_9FLAO</name>
<dbReference type="InterPro" id="IPR014710">
    <property type="entry name" value="RmlC-like_jellyroll"/>
</dbReference>
<dbReference type="InterPro" id="IPR011051">
    <property type="entry name" value="RmlC_Cupin_sf"/>
</dbReference>
<keyword evidence="6" id="KW-1185">Reference proteome</keyword>
<dbReference type="EMBL" id="CP025791">
    <property type="protein sequence ID" value="AUP81677.1"/>
    <property type="molecule type" value="Genomic_DNA"/>
</dbReference>
<dbReference type="InterPro" id="IPR018060">
    <property type="entry name" value="HTH_AraC"/>
</dbReference>
<feature type="domain" description="HTH araC/xylS-type" evidence="4">
    <location>
        <begin position="182"/>
        <end position="280"/>
    </location>
</feature>
<evidence type="ECO:0000256" key="2">
    <source>
        <dbReference type="ARBA" id="ARBA00023125"/>
    </source>
</evidence>
<protein>
    <submittedName>
        <fullName evidence="5">AraC family transcriptional regulator</fullName>
    </submittedName>
</protein>
<dbReference type="Proteomes" id="UP000235826">
    <property type="component" value="Chromosome"/>
</dbReference>
<dbReference type="SUPFAM" id="SSF46689">
    <property type="entry name" value="Homeodomain-like"/>
    <property type="match status" value="2"/>
</dbReference>
<evidence type="ECO:0000256" key="3">
    <source>
        <dbReference type="ARBA" id="ARBA00023163"/>
    </source>
</evidence>
<dbReference type="GO" id="GO:0043565">
    <property type="term" value="F:sequence-specific DNA binding"/>
    <property type="evidence" value="ECO:0007669"/>
    <property type="project" value="InterPro"/>
</dbReference>
<gene>
    <name evidence="5" type="ORF">C1H87_18025</name>
</gene>
<dbReference type="InterPro" id="IPR018062">
    <property type="entry name" value="HTH_AraC-typ_CS"/>
</dbReference>
<dbReference type="PROSITE" id="PS01124">
    <property type="entry name" value="HTH_ARAC_FAMILY_2"/>
    <property type="match status" value="1"/>
</dbReference>
<accession>A0A2K9PYP9</accession>
<dbReference type="SMART" id="SM00342">
    <property type="entry name" value="HTH_ARAC"/>
    <property type="match status" value="1"/>
</dbReference>
<evidence type="ECO:0000313" key="5">
    <source>
        <dbReference type="EMBL" id="AUP81677.1"/>
    </source>
</evidence>
<dbReference type="PROSITE" id="PS00041">
    <property type="entry name" value="HTH_ARAC_FAMILY_1"/>
    <property type="match status" value="1"/>
</dbReference>
<keyword evidence="3" id="KW-0804">Transcription</keyword>
<dbReference type="Pfam" id="PF12833">
    <property type="entry name" value="HTH_18"/>
    <property type="match status" value="1"/>
</dbReference>
<sequence>MKAQFEKIAAPLENSFKSFIYENERFDAPWHFHPEFELTYIEKGKGIRYVGNNIQKFEEGDFVLIGTNLPHCWKNTETNVGDVKSIIFQWDENLLGADWILKSEFSEIKNLLKRASKGIKFPYNIAQRYPERLKSILKQSPFKKMISFLEFLEELSQIKEFELLCSPNFTPILNRKATNRIETVYHFVRHNYDKKIKLSDVSSLVSMSDEAFCRFFKKSFNKSFFTFINEYRINLACKMLSETNKQVSQIAYECGYESLPFFYKQFQKFMNCSPLIFKKEGAKVNA</sequence>
<dbReference type="PANTHER" id="PTHR43280:SF2">
    <property type="entry name" value="HTH-TYPE TRANSCRIPTIONAL REGULATOR EXSA"/>
    <property type="match status" value="1"/>
</dbReference>
<dbReference type="KEGG" id="fek:C1H87_18025"/>
<dbReference type="Gene3D" id="2.60.120.10">
    <property type="entry name" value="Jelly Rolls"/>
    <property type="match status" value="1"/>
</dbReference>
<dbReference type="SUPFAM" id="SSF51182">
    <property type="entry name" value="RmlC-like cupins"/>
    <property type="match status" value="1"/>
</dbReference>
<dbReference type="GO" id="GO:0003700">
    <property type="term" value="F:DNA-binding transcription factor activity"/>
    <property type="evidence" value="ECO:0007669"/>
    <property type="project" value="InterPro"/>
</dbReference>
<dbReference type="InterPro" id="IPR009057">
    <property type="entry name" value="Homeodomain-like_sf"/>
</dbReference>
<dbReference type="CDD" id="cd06976">
    <property type="entry name" value="cupin_MtlR-like_N"/>
    <property type="match status" value="1"/>
</dbReference>
<keyword evidence="2" id="KW-0238">DNA-binding</keyword>
<proteinExistence type="predicted"/>
<organism evidence="5 6">
    <name type="scientific">Flavivirga eckloniae</name>
    <dbReference type="NCBI Taxonomy" id="1803846"/>
    <lineage>
        <taxon>Bacteria</taxon>
        <taxon>Pseudomonadati</taxon>
        <taxon>Bacteroidota</taxon>
        <taxon>Flavobacteriia</taxon>
        <taxon>Flavobacteriales</taxon>
        <taxon>Flavobacteriaceae</taxon>
        <taxon>Flavivirga</taxon>
    </lineage>
</organism>
<reference evidence="5 6" key="1">
    <citation type="submission" date="2018-01" db="EMBL/GenBank/DDBJ databases">
        <title>Complete genome sequence of Flavivirga eckloniae ECD14 isolated from seaweed Ecklonia cava.</title>
        <authorList>
            <person name="Lee J.H."/>
            <person name="Baik K.S."/>
            <person name="Seong C.N."/>
        </authorList>
    </citation>
    <scope>NUCLEOTIDE SEQUENCE [LARGE SCALE GENOMIC DNA]</scope>
    <source>
        <strain evidence="5 6">ECD14</strain>
    </source>
</reference>